<evidence type="ECO:0000256" key="1">
    <source>
        <dbReference type="SAM" id="MobiDB-lite"/>
    </source>
</evidence>
<dbReference type="Proteomes" id="UP001501231">
    <property type="component" value="Unassembled WGS sequence"/>
</dbReference>
<name>A0ABN3IVH1_9ACTN</name>
<evidence type="ECO:0000313" key="3">
    <source>
        <dbReference type="Proteomes" id="UP001501231"/>
    </source>
</evidence>
<organism evidence="2 3">
    <name type="scientific">Actinomadura vinacea</name>
    <dbReference type="NCBI Taxonomy" id="115336"/>
    <lineage>
        <taxon>Bacteria</taxon>
        <taxon>Bacillati</taxon>
        <taxon>Actinomycetota</taxon>
        <taxon>Actinomycetes</taxon>
        <taxon>Streptosporangiales</taxon>
        <taxon>Thermomonosporaceae</taxon>
        <taxon>Actinomadura</taxon>
    </lineage>
</organism>
<accession>A0ABN3IVH1</accession>
<proteinExistence type="predicted"/>
<dbReference type="EMBL" id="BAAARW010000011">
    <property type="protein sequence ID" value="GAA2413721.1"/>
    <property type="molecule type" value="Genomic_DNA"/>
</dbReference>
<sequence>MSPRSRRRSSGDPARDGPPPSDEVFAIFDGMLRHARELLAVRSPLDAELIVSEILGSWWGRRVPGGDVEEVIGEALVDYAADVGTPAALALLTGIAYLGTPRQAAKAERAALALMERGVARPGWADRVGMVLPEECHVSRDVYGDQDSIICTYTYGGRDRHALVVMVDRNKPGAVHAAVLHGTGGAPPHGTGGTARSLEPPAAAEGRLHPPAGGMVRDAWVSSHVDRLLEHCRQEGRTNPLMRFEQLDQRDTRAMLQRALEYTNDTPDAPVNESLGSYHAFVRARVNSLPPGGRLPHPPVYSRDRRATIAIRFLASDEAEELSDRSAASRCVDRIIEYGCAHDFGRPLRVSPIKCELFLLDWLPRKVLLSPTEQEAVPHVLAAWVRWAGKRTGLPEAGVRATLDAVWDATAKFAEAYRDPAAFGLDRALVARLLPDGELEALPRRAFALPFLSGRHRLSGRHGSIDLSTLDPADPDDRRILLEFEHPGATEEHLDAHERLTERLWNGDPPQLWETAQAMLDVGFERHEILHRLMDVIDGCGDDPPELRRALRVLRHATPPE</sequence>
<keyword evidence="3" id="KW-1185">Reference proteome</keyword>
<comment type="caution">
    <text evidence="2">The sequence shown here is derived from an EMBL/GenBank/DDBJ whole genome shotgun (WGS) entry which is preliminary data.</text>
</comment>
<gene>
    <name evidence="2" type="ORF">GCM10010191_24380</name>
</gene>
<reference evidence="2 3" key="1">
    <citation type="journal article" date="2019" name="Int. J. Syst. Evol. Microbiol.">
        <title>The Global Catalogue of Microorganisms (GCM) 10K type strain sequencing project: providing services to taxonomists for standard genome sequencing and annotation.</title>
        <authorList>
            <consortium name="The Broad Institute Genomics Platform"/>
            <consortium name="The Broad Institute Genome Sequencing Center for Infectious Disease"/>
            <person name="Wu L."/>
            <person name="Ma J."/>
        </authorList>
    </citation>
    <scope>NUCLEOTIDE SEQUENCE [LARGE SCALE GENOMIC DNA]</scope>
    <source>
        <strain evidence="2 3">JCM 3325</strain>
    </source>
</reference>
<feature type="region of interest" description="Disordered" evidence="1">
    <location>
        <begin position="1"/>
        <end position="21"/>
    </location>
</feature>
<protein>
    <submittedName>
        <fullName evidence="2">Uncharacterized protein</fullName>
    </submittedName>
</protein>
<evidence type="ECO:0000313" key="2">
    <source>
        <dbReference type="EMBL" id="GAA2413721.1"/>
    </source>
</evidence>